<keyword evidence="10 15" id="KW-0408">Iron</keyword>
<dbReference type="InterPro" id="IPR010255">
    <property type="entry name" value="Haem_peroxidase_sf"/>
</dbReference>
<dbReference type="InterPro" id="IPR033905">
    <property type="entry name" value="Secretory_peroxidase"/>
</dbReference>
<dbReference type="GO" id="GO:0140825">
    <property type="term" value="F:lactoperoxidase activity"/>
    <property type="evidence" value="ECO:0007669"/>
    <property type="project" value="UniProtKB-EC"/>
</dbReference>
<evidence type="ECO:0000256" key="17">
    <source>
        <dbReference type="PIRSR" id="PIRSR600823-5"/>
    </source>
</evidence>
<feature type="binding site" evidence="15">
    <location>
        <position position="246"/>
    </location>
    <ligand>
        <name>Ca(2+)</name>
        <dbReference type="ChEBI" id="CHEBI:29108"/>
        <label>2</label>
    </ligand>
</feature>
<protein>
    <recommendedName>
        <fullName evidence="4 18">Peroxidase</fullName>
        <ecNumber evidence="4 18">1.11.1.7</ecNumber>
    </recommendedName>
</protein>
<evidence type="ECO:0000256" key="3">
    <source>
        <dbReference type="ARBA" id="ARBA00006873"/>
    </source>
</evidence>
<evidence type="ECO:0000256" key="12">
    <source>
        <dbReference type="ARBA" id="ARBA00023180"/>
    </source>
</evidence>
<feature type="disulfide bond" evidence="17">
    <location>
        <begin position="122"/>
        <end position="314"/>
    </location>
</feature>
<sequence length="326" mass="35372">MASRMSLCLLLVLAAATTRASSLLCPHYYDKLCPEALPTIKRVVEAAVRKEKRMGASLLRLHFHDCFVNGCDASVLLDPSPSPTIDSEKEALPNKNSIRGFEVIDQIKSEVDEACGGSVVSCADILTVAARDSVVALGGPTWKVPLGRKDSTTANKTKAETDLPGPFLDLPALIDAFKKQGLNETDLVALSGGHTIGFSQCGAFRDRIYNETNIDPEFAQERRLTCPRTGNNTNLAPFDPTPASFDVAYFNSLTNLKGLLHSDQQLFNGGSTDALVSTYSSNPEAFRADFIKSMIRMGNIKPLTGNEGEVRSNCRVVNVNQAVWEM</sequence>
<dbReference type="Gene3D" id="1.10.520.10">
    <property type="match status" value="1"/>
</dbReference>
<feature type="binding site" evidence="15">
    <location>
        <position position="72"/>
    </location>
    <ligand>
        <name>Ca(2+)</name>
        <dbReference type="ChEBI" id="CHEBI:29108"/>
        <label>1</label>
    </ligand>
</feature>
<name>A0A067JS22_JATCU</name>
<comment type="cofactor">
    <cofactor evidence="15 18">
        <name>Ca(2+)</name>
        <dbReference type="ChEBI" id="CHEBI:29108"/>
    </cofactor>
    <text evidence="15 18">Binds 2 calcium ions per subunit.</text>
</comment>
<comment type="subcellular location">
    <subcellularLocation>
        <location evidence="18">Secreted</location>
    </subcellularLocation>
</comment>
<dbReference type="OrthoDB" id="2113341at2759"/>
<evidence type="ECO:0000256" key="5">
    <source>
        <dbReference type="ARBA" id="ARBA00022559"/>
    </source>
</evidence>
<dbReference type="FunFam" id="1.10.420.10:FF:000001">
    <property type="entry name" value="Peroxidase"/>
    <property type="match status" value="1"/>
</dbReference>
<dbReference type="GO" id="GO:0042744">
    <property type="term" value="P:hydrogen peroxide catabolic process"/>
    <property type="evidence" value="ECO:0007669"/>
    <property type="project" value="UniProtKB-KW"/>
</dbReference>
<feature type="signal peptide" evidence="18">
    <location>
        <begin position="1"/>
        <end position="20"/>
    </location>
</feature>
<dbReference type="GO" id="GO:0005576">
    <property type="term" value="C:extracellular region"/>
    <property type="evidence" value="ECO:0007669"/>
    <property type="project" value="UniProtKB-SubCell"/>
</dbReference>
<evidence type="ECO:0000256" key="18">
    <source>
        <dbReference type="RuleBase" id="RU362060"/>
    </source>
</evidence>
<dbReference type="FunFam" id="1.10.520.10:FF:000009">
    <property type="entry name" value="Peroxidase"/>
    <property type="match status" value="1"/>
</dbReference>
<dbReference type="Proteomes" id="UP000027138">
    <property type="component" value="Unassembled WGS sequence"/>
</dbReference>
<keyword evidence="18" id="KW-0732">Signal</keyword>
<reference evidence="20 21" key="1">
    <citation type="journal article" date="2014" name="PLoS ONE">
        <title>Global Analysis of Gene Expression Profiles in Physic Nut (Jatropha curcas L.) Seedlings Exposed to Salt Stress.</title>
        <authorList>
            <person name="Zhang L."/>
            <person name="Zhang C."/>
            <person name="Wu P."/>
            <person name="Chen Y."/>
            <person name="Li M."/>
            <person name="Jiang H."/>
            <person name="Wu G."/>
        </authorList>
    </citation>
    <scope>NUCLEOTIDE SEQUENCE [LARGE SCALE GENOMIC DNA]</scope>
    <source>
        <strain evidence="21">cv. GZQX0401</strain>
        <tissue evidence="20">Young leaves</tissue>
    </source>
</reference>
<keyword evidence="7 15" id="KW-0479">Metal-binding</keyword>
<gene>
    <name evidence="20" type="ORF">JCGZ_00377</name>
</gene>
<evidence type="ECO:0000256" key="10">
    <source>
        <dbReference type="ARBA" id="ARBA00023004"/>
    </source>
</evidence>
<evidence type="ECO:0000259" key="19">
    <source>
        <dbReference type="PROSITE" id="PS50873"/>
    </source>
</evidence>
<dbReference type="CDD" id="cd00693">
    <property type="entry name" value="secretory_peroxidase"/>
    <property type="match status" value="1"/>
</dbReference>
<dbReference type="PRINTS" id="PR00458">
    <property type="entry name" value="PEROXIDASE"/>
</dbReference>
<feature type="disulfide bond" evidence="17">
    <location>
        <begin position="33"/>
        <end position="115"/>
    </location>
</feature>
<dbReference type="GO" id="GO:0046872">
    <property type="term" value="F:metal ion binding"/>
    <property type="evidence" value="ECO:0007669"/>
    <property type="project" value="UniProtKB-UniRule"/>
</dbReference>
<feature type="disulfide bond" evidence="17">
    <location>
        <begin position="201"/>
        <end position="226"/>
    </location>
</feature>
<dbReference type="Gene3D" id="1.10.420.10">
    <property type="entry name" value="Peroxidase, domain 2"/>
    <property type="match status" value="1"/>
</dbReference>
<dbReference type="InterPro" id="IPR019793">
    <property type="entry name" value="Peroxidases_heam-ligand_BS"/>
</dbReference>
<comment type="similarity">
    <text evidence="18">Belongs to the peroxidase family. Classical plant (class III) peroxidase subfamily.</text>
</comment>
<feature type="active site" description="Proton acceptor" evidence="13">
    <location>
        <position position="64"/>
    </location>
</feature>
<feature type="domain" description="Plant heme peroxidase family profile" evidence="19">
    <location>
        <begin position="23"/>
        <end position="318"/>
    </location>
</feature>
<evidence type="ECO:0000256" key="7">
    <source>
        <dbReference type="ARBA" id="ARBA00022723"/>
    </source>
</evidence>
<feature type="binding site" evidence="14">
    <location>
        <position position="164"/>
    </location>
    <ligand>
        <name>substrate</name>
    </ligand>
</feature>
<dbReference type="AlphaFoldDB" id="A0A067JS22"/>
<keyword evidence="8 15" id="KW-0106">Calcium</keyword>
<keyword evidence="9 18" id="KW-0560">Oxidoreductase</keyword>
<dbReference type="EC" id="1.11.1.7" evidence="4 18"/>
<evidence type="ECO:0000256" key="9">
    <source>
        <dbReference type="ARBA" id="ARBA00023002"/>
    </source>
</evidence>
<comment type="function">
    <text evidence="2">Removal of H(2)O(2), oxidation of toxic reductants, biosynthesis and degradation of lignin, suberization, auxin catabolism, response to environmental stresses such as wounding, pathogen attack and oxidative stress. These functions might be dependent on each isozyme/isoform in each plant tissue.</text>
</comment>
<feature type="binding site" description="axial binding residue" evidence="15">
    <location>
        <position position="194"/>
    </location>
    <ligand>
        <name>heme b</name>
        <dbReference type="ChEBI" id="CHEBI:60344"/>
    </ligand>
    <ligandPart>
        <name>Fe</name>
        <dbReference type="ChEBI" id="CHEBI:18248"/>
    </ligandPart>
</feature>
<evidence type="ECO:0000256" key="14">
    <source>
        <dbReference type="PIRSR" id="PIRSR600823-2"/>
    </source>
</evidence>
<dbReference type="PRINTS" id="PR00461">
    <property type="entry name" value="PLPEROXIDASE"/>
</dbReference>
<evidence type="ECO:0000256" key="1">
    <source>
        <dbReference type="ARBA" id="ARBA00000189"/>
    </source>
</evidence>
<feature type="binding site" evidence="15">
    <location>
        <position position="68"/>
    </location>
    <ligand>
        <name>Ca(2+)</name>
        <dbReference type="ChEBI" id="CHEBI:29108"/>
        <label>1</label>
    </ligand>
</feature>
<evidence type="ECO:0000313" key="20">
    <source>
        <dbReference type="EMBL" id="KDP22790.1"/>
    </source>
</evidence>
<feature type="binding site" evidence="15">
    <location>
        <position position="74"/>
    </location>
    <ligand>
        <name>Ca(2+)</name>
        <dbReference type="ChEBI" id="CHEBI:29108"/>
        <label>1</label>
    </ligand>
</feature>
<evidence type="ECO:0000256" key="15">
    <source>
        <dbReference type="PIRSR" id="PIRSR600823-3"/>
    </source>
</evidence>
<dbReference type="GO" id="GO:0006979">
    <property type="term" value="P:response to oxidative stress"/>
    <property type="evidence" value="ECO:0007669"/>
    <property type="project" value="UniProtKB-UniRule"/>
</dbReference>
<comment type="cofactor">
    <cofactor evidence="15 18">
        <name>heme b</name>
        <dbReference type="ChEBI" id="CHEBI:60344"/>
    </cofactor>
    <text evidence="15 18">Binds 1 heme b (iron(II)-protoporphyrin IX) group per subunit.</text>
</comment>
<feature type="binding site" evidence="15">
    <location>
        <position position="65"/>
    </location>
    <ligand>
        <name>Ca(2+)</name>
        <dbReference type="ChEBI" id="CHEBI:29108"/>
        <label>1</label>
    </ligand>
</feature>
<proteinExistence type="inferred from homology"/>
<dbReference type="PROSITE" id="PS00435">
    <property type="entry name" value="PEROXIDASE_1"/>
    <property type="match status" value="1"/>
</dbReference>
<dbReference type="InterPro" id="IPR002016">
    <property type="entry name" value="Haem_peroxidase"/>
</dbReference>
<evidence type="ECO:0000256" key="6">
    <source>
        <dbReference type="ARBA" id="ARBA00022617"/>
    </source>
</evidence>
<feature type="binding site" evidence="15">
    <location>
        <position position="195"/>
    </location>
    <ligand>
        <name>Ca(2+)</name>
        <dbReference type="ChEBI" id="CHEBI:29108"/>
        <label>2</label>
    </ligand>
</feature>
<accession>A0A067JS22</accession>
<evidence type="ECO:0000313" key="21">
    <source>
        <dbReference type="Proteomes" id="UP000027138"/>
    </source>
</evidence>
<evidence type="ECO:0000256" key="16">
    <source>
        <dbReference type="PIRSR" id="PIRSR600823-4"/>
    </source>
</evidence>
<organism evidence="20 21">
    <name type="scientific">Jatropha curcas</name>
    <name type="common">Barbados nut</name>
    <dbReference type="NCBI Taxonomy" id="180498"/>
    <lineage>
        <taxon>Eukaryota</taxon>
        <taxon>Viridiplantae</taxon>
        <taxon>Streptophyta</taxon>
        <taxon>Embryophyta</taxon>
        <taxon>Tracheophyta</taxon>
        <taxon>Spermatophyta</taxon>
        <taxon>Magnoliopsida</taxon>
        <taxon>eudicotyledons</taxon>
        <taxon>Gunneridae</taxon>
        <taxon>Pentapetalae</taxon>
        <taxon>rosids</taxon>
        <taxon>fabids</taxon>
        <taxon>Malpighiales</taxon>
        <taxon>Euphorbiaceae</taxon>
        <taxon>Crotonoideae</taxon>
        <taxon>Jatropheae</taxon>
        <taxon>Jatropha</taxon>
    </lineage>
</organism>
<comment type="catalytic activity">
    <reaction evidence="1 18">
        <text>2 a phenolic donor + H2O2 = 2 a phenolic radical donor + 2 H2O</text>
        <dbReference type="Rhea" id="RHEA:56136"/>
        <dbReference type="ChEBI" id="CHEBI:15377"/>
        <dbReference type="ChEBI" id="CHEBI:16240"/>
        <dbReference type="ChEBI" id="CHEBI:139520"/>
        <dbReference type="ChEBI" id="CHEBI:139521"/>
        <dbReference type="EC" id="1.11.1.7"/>
    </reaction>
</comment>
<evidence type="ECO:0000256" key="11">
    <source>
        <dbReference type="ARBA" id="ARBA00023157"/>
    </source>
</evidence>
<keyword evidence="18" id="KW-0376">Hydrogen peroxide</keyword>
<keyword evidence="21" id="KW-1185">Reference proteome</keyword>
<feature type="binding site" evidence="15">
    <location>
        <position position="88"/>
    </location>
    <ligand>
        <name>Ca(2+)</name>
        <dbReference type="ChEBI" id="CHEBI:29108"/>
        <label>1</label>
    </ligand>
</feature>
<evidence type="ECO:0000256" key="4">
    <source>
        <dbReference type="ARBA" id="ARBA00012313"/>
    </source>
</evidence>
<feature type="binding site" evidence="15">
    <location>
        <position position="70"/>
    </location>
    <ligand>
        <name>Ca(2+)</name>
        <dbReference type="ChEBI" id="CHEBI:29108"/>
        <label>1</label>
    </ligand>
</feature>
<feature type="chain" id="PRO_5005103397" description="Peroxidase" evidence="18">
    <location>
        <begin position="21"/>
        <end position="326"/>
    </location>
</feature>
<feature type="disulfide bond" evidence="17">
    <location>
        <begin position="66"/>
        <end position="71"/>
    </location>
</feature>
<dbReference type="GO" id="GO:0020037">
    <property type="term" value="F:heme binding"/>
    <property type="evidence" value="ECO:0007669"/>
    <property type="project" value="UniProtKB-UniRule"/>
</dbReference>
<dbReference type="PANTHER" id="PTHR31388:SF126">
    <property type="entry name" value="PEROXIDASE"/>
    <property type="match status" value="1"/>
</dbReference>
<keyword evidence="5 18" id="KW-0575">Peroxidase</keyword>
<keyword evidence="6 18" id="KW-0349">Heme</keyword>
<evidence type="ECO:0000256" key="2">
    <source>
        <dbReference type="ARBA" id="ARBA00002322"/>
    </source>
</evidence>
<keyword evidence="12" id="KW-0325">Glycoprotein</keyword>
<feature type="site" description="Transition state stabilizer" evidence="16">
    <location>
        <position position="60"/>
    </location>
</feature>
<feature type="binding site" evidence="15">
    <location>
        <position position="239"/>
    </location>
    <ligand>
        <name>Ca(2+)</name>
        <dbReference type="ChEBI" id="CHEBI:29108"/>
        <label>2</label>
    </ligand>
</feature>
<evidence type="ECO:0000256" key="13">
    <source>
        <dbReference type="PIRSR" id="PIRSR600823-1"/>
    </source>
</evidence>
<comment type="similarity">
    <text evidence="3">Belongs to the peroxidase family. Ascorbate peroxidase subfamily.</text>
</comment>
<dbReference type="PROSITE" id="PS00436">
    <property type="entry name" value="PEROXIDASE_2"/>
    <property type="match status" value="1"/>
</dbReference>
<dbReference type="SUPFAM" id="SSF48113">
    <property type="entry name" value="Heme-dependent peroxidases"/>
    <property type="match status" value="1"/>
</dbReference>
<dbReference type="PANTHER" id="PTHR31388">
    <property type="entry name" value="PEROXIDASE 72-RELATED"/>
    <property type="match status" value="1"/>
</dbReference>
<dbReference type="PROSITE" id="PS50873">
    <property type="entry name" value="PEROXIDASE_4"/>
    <property type="match status" value="1"/>
</dbReference>
<keyword evidence="11 17" id="KW-1015">Disulfide bond</keyword>
<evidence type="ECO:0000256" key="8">
    <source>
        <dbReference type="ARBA" id="ARBA00022837"/>
    </source>
</evidence>
<dbReference type="EMBL" id="KK915374">
    <property type="protein sequence ID" value="KDP22790.1"/>
    <property type="molecule type" value="Genomic_DNA"/>
</dbReference>
<dbReference type="InterPro" id="IPR000823">
    <property type="entry name" value="Peroxidase_pln"/>
</dbReference>
<dbReference type="InterPro" id="IPR019794">
    <property type="entry name" value="Peroxidases_AS"/>
</dbReference>
<dbReference type="Pfam" id="PF00141">
    <property type="entry name" value="peroxidase"/>
    <property type="match status" value="1"/>
</dbReference>
<keyword evidence="18" id="KW-0964">Secreted</keyword>